<evidence type="ECO:0000313" key="3">
    <source>
        <dbReference type="WBParaSite" id="Hba_09417"/>
    </source>
</evidence>
<evidence type="ECO:0000313" key="2">
    <source>
        <dbReference type="Proteomes" id="UP000095283"/>
    </source>
</evidence>
<protein>
    <submittedName>
        <fullName evidence="3">50S ribosomal protein L32</fullName>
    </submittedName>
</protein>
<dbReference type="WBParaSite" id="Hba_09417">
    <property type="protein sequence ID" value="Hba_09417"/>
    <property type="gene ID" value="Hba_09417"/>
</dbReference>
<organism evidence="2 3">
    <name type="scientific">Heterorhabditis bacteriophora</name>
    <name type="common">Entomopathogenic nematode worm</name>
    <dbReference type="NCBI Taxonomy" id="37862"/>
    <lineage>
        <taxon>Eukaryota</taxon>
        <taxon>Metazoa</taxon>
        <taxon>Ecdysozoa</taxon>
        <taxon>Nematoda</taxon>
        <taxon>Chromadorea</taxon>
        <taxon>Rhabditida</taxon>
        <taxon>Rhabditina</taxon>
        <taxon>Rhabditomorpha</taxon>
        <taxon>Strongyloidea</taxon>
        <taxon>Heterorhabditidae</taxon>
        <taxon>Heterorhabditis</taxon>
    </lineage>
</organism>
<accession>A0A1I7WWC3</accession>
<reference evidence="3" key="1">
    <citation type="submission" date="2016-11" db="UniProtKB">
        <authorList>
            <consortium name="WormBaseParasite"/>
        </authorList>
    </citation>
    <scope>IDENTIFICATION</scope>
</reference>
<keyword evidence="2" id="KW-1185">Reference proteome</keyword>
<dbReference type="AlphaFoldDB" id="A0A1I7WWC3"/>
<dbReference type="Proteomes" id="UP000095283">
    <property type="component" value="Unplaced"/>
</dbReference>
<evidence type="ECO:0000256" key="1">
    <source>
        <dbReference type="SAM" id="MobiDB-lite"/>
    </source>
</evidence>
<name>A0A1I7WWC3_HETBA</name>
<proteinExistence type="predicted"/>
<feature type="region of interest" description="Disordered" evidence="1">
    <location>
        <begin position="1"/>
        <end position="25"/>
    </location>
</feature>
<sequence>MKKQHHKYFQSGSKKSRKFGQKSKRNHLRKVDGLIYLKKYKHSNFFILLLLLK</sequence>